<feature type="signal peptide" evidence="1">
    <location>
        <begin position="1"/>
        <end position="19"/>
    </location>
</feature>
<keyword evidence="1" id="KW-0732">Signal</keyword>
<gene>
    <name evidence="2" type="ORF">TNIN_283881</name>
</gene>
<evidence type="ECO:0000313" key="3">
    <source>
        <dbReference type="Proteomes" id="UP000886998"/>
    </source>
</evidence>
<sequence length="105" mass="11826">MAKHFGILVFIALSTVGLSEKLLDLFHNVQCKGNYDSSKMATVYAVCRSVSYPSFEAPLCMMRAYPIASHRPRLPYVSITTQTNRNHKEDILEMINSLTMAKIQA</sequence>
<evidence type="ECO:0000313" key="2">
    <source>
        <dbReference type="EMBL" id="GFY41119.1"/>
    </source>
</evidence>
<accession>A0A8X7BT52</accession>
<reference evidence="2" key="1">
    <citation type="submission" date="2020-08" db="EMBL/GenBank/DDBJ databases">
        <title>Multicomponent nature underlies the extraordinary mechanical properties of spider dragline silk.</title>
        <authorList>
            <person name="Kono N."/>
            <person name="Nakamura H."/>
            <person name="Mori M."/>
            <person name="Yoshida Y."/>
            <person name="Ohtoshi R."/>
            <person name="Malay A.D."/>
            <person name="Moran D.A.P."/>
            <person name="Tomita M."/>
            <person name="Numata K."/>
            <person name="Arakawa K."/>
        </authorList>
    </citation>
    <scope>NUCLEOTIDE SEQUENCE</scope>
</reference>
<dbReference type="OrthoDB" id="10388065at2759"/>
<dbReference type="AlphaFoldDB" id="A0A8X7BT52"/>
<dbReference type="EMBL" id="BMAV01002305">
    <property type="protein sequence ID" value="GFY41119.1"/>
    <property type="molecule type" value="Genomic_DNA"/>
</dbReference>
<comment type="caution">
    <text evidence="2">The sequence shown here is derived from an EMBL/GenBank/DDBJ whole genome shotgun (WGS) entry which is preliminary data.</text>
</comment>
<proteinExistence type="predicted"/>
<protein>
    <submittedName>
        <fullName evidence="2">Uncharacterized protein</fullName>
    </submittedName>
</protein>
<evidence type="ECO:0000256" key="1">
    <source>
        <dbReference type="SAM" id="SignalP"/>
    </source>
</evidence>
<dbReference type="Proteomes" id="UP000886998">
    <property type="component" value="Unassembled WGS sequence"/>
</dbReference>
<feature type="chain" id="PRO_5036460808" evidence="1">
    <location>
        <begin position="20"/>
        <end position="105"/>
    </location>
</feature>
<keyword evidence="3" id="KW-1185">Reference proteome</keyword>
<name>A0A8X7BT52_9ARAC</name>
<organism evidence="2 3">
    <name type="scientific">Trichonephila inaurata madagascariensis</name>
    <dbReference type="NCBI Taxonomy" id="2747483"/>
    <lineage>
        <taxon>Eukaryota</taxon>
        <taxon>Metazoa</taxon>
        <taxon>Ecdysozoa</taxon>
        <taxon>Arthropoda</taxon>
        <taxon>Chelicerata</taxon>
        <taxon>Arachnida</taxon>
        <taxon>Araneae</taxon>
        <taxon>Araneomorphae</taxon>
        <taxon>Entelegynae</taxon>
        <taxon>Araneoidea</taxon>
        <taxon>Nephilidae</taxon>
        <taxon>Trichonephila</taxon>
        <taxon>Trichonephila inaurata</taxon>
    </lineage>
</organism>